<dbReference type="Gene3D" id="3.70.10.10">
    <property type="match status" value="1"/>
</dbReference>
<dbReference type="GO" id="GO:0000724">
    <property type="term" value="P:double-strand break repair via homologous recombination"/>
    <property type="evidence" value="ECO:0007669"/>
    <property type="project" value="TreeGrafter"/>
</dbReference>
<dbReference type="GO" id="GO:0031573">
    <property type="term" value="P:mitotic intra-S DNA damage checkpoint signaling"/>
    <property type="evidence" value="ECO:0007669"/>
    <property type="project" value="TreeGrafter"/>
</dbReference>
<organism evidence="5">
    <name type="scientific">Ascaris suum</name>
    <name type="common">Pig roundworm</name>
    <name type="synonym">Ascaris lumbricoides</name>
    <dbReference type="NCBI Taxonomy" id="6253"/>
    <lineage>
        <taxon>Eukaryota</taxon>
        <taxon>Metazoa</taxon>
        <taxon>Ecdysozoa</taxon>
        <taxon>Nematoda</taxon>
        <taxon>Chromadorea</taxon>
        <taxon>Rhabditida</taxon>
        <taxon>Spirurina</taxon>
        <taxon>Ascaridomorpha</taxon>
        <taxon>Ascaridoidea</taxon>
        <taxon>Ascarididae</taxon>
        <taxon>Ascaris</taxon>
    </lineage>
</organism>
<dbReference type="GO" id="GO:0000723">
    <property type="term" value="P:telomere maintenance"/>
    <property type="evidence" value="ECO:0007669"/>
    <property type="project" value="TreeGrafter"/>
</dbReference>
<dbReference type="PIRSF" id="PIRSF011312">
    <property type="entry name" value="Cell_cycle_HUS1"/>
    <property type="match status" value="1"/>
</dbReference>
<evidence type="ECO:0000256" key="2">
    <source>
        <dbReference type="ARBA" id="ARBA00005563"/>
    </source>
</evidence>
<dbReference type="GO" id="GO:0033314">
    <property type="term" value="P:mitotic DNA replication checkpoint signaling"/>
    <property type="evidence" value="ECO:0007669"/>
    <property type="project" value="TreeGrafter"/>
</dbReference>
<comment type="similarity">
    <text evidence="2 4">Belongs to the HUS1 family.</text>
</comment>
<dbReference type="InterPro" id="IPR007150">
    <property type="entry name" value="HUS1/Mec3"/>
</dbReference>
<name>F1L7Z4_ASCSU</name>
<evidence type="ECO:0000256" key="4">
    <source>
        <dbReference type="PIRNR" id="PIRNR011312"/>
    </source>
</evidence>
<evidence type="ECO:0000313" key="5">
    <source>
        <dbReference type="EMBL" id="ADY46248.1"/>
    </source>
</evidence>
<reference evidence="5" key="1">
    <citation type="journal article" date="2011" name="Genome Res.">
        <title>Deep small RNA sequencing from the nematode Ascaris reveals conservation, functional diversification, and novel developmental profiles.</title>
        <authorList>
            <person name="Wang J."/>
            <person name="Czech B."/>
            <person name="Crunk A."/>
            <person name="Wallace A."/>
            <person name="Mitreva M."/>
            <person name="Hannon G.J."/>
            <person name="Davis R.E."/>
        </authorList>
    </citation>
    <scope>NUCLEOTIDE SEQUENCE</scope>
</reference>
<dbReference type="Pfam" id="PF04005">
    <property type="entry name" value="Hus1"/>
    <property type="match status" value="1"/>
</dbReference>
<dbReference type="GO" id="GO:0035861">
    <property type="term" value="C:site of double-strand break"/>
    <property type="evidence" value="ECO:0007669"/>
    <property type="project" value="TreeGrafter"/>
</dbReference>
<dbReference type="AlphaFoldDB" id="F1L7Z4"/>
<dbReference type="InterPro" id="IPR016580">
    <property type="entry name" value="HUS1"/>
</dbReference>
<comment type="subcellular location">
    <subcellularLocation>
        <location evidence="1">Nucleus</location>
    </subcellularLocation>
</comment>
<dbReference type="GO" id="GO:0006289">
    <property type="term" value="P:nucleotide-excision repair"/>
    <property type="evidence" value="ECO:0007669"/>
    <property type="project" value="TreeGrafter"/>
</dbReference>
<proteinExistence type="evidence at transcript level"/>
<accession>F1L7Z4</accession>
<keyword evidence="3" id="KW-0539">Nucleus</keyword>
<sequence length="277" mass="31209">MKFLAVLADQGAADTFSKIAEIVSRLCKERVTLRITNDAMIFVNADFIRSNGIFMQISLVVREFFSTFTMAGVSEEFNEIYMELDKDYLYRSINAKEQATKMRLTKIGNIPHIKVEQKTCAIVHEMPIDLIPTRQWKHYAMPAIDNVKVAIYLPPLGTIRSLISSIKNMGMKFLTIRANQRGELHLNGDMDAVQIGIYLSDLTCVRLDDRDGGDEGNASTFYEICVDIRSVHALMRSLLPNFTISRILLRIVPGKMAIFSIEQDDASLTYIVGGVVT</sequence>
<dbReference type="GO" id="GO:0030896">
    <property type="term" value="C:checkpoint clamp complex"/>
    <property type="evidence" value="ECO:0007669"/>
    <property type="project" value="InterPro"/>
</dbReference>
<dbReference type="PANTHER" id="PTHR12900">
    <property type="entry name" value="MITOTIC AND DNA DAMAGE CHECKPOINT PROTEIN HUS1"/>
    <property type="match status" value="1"/>
</dbReference>
<dbReference type="PANTHER" id="PTHR12900:SF0">
    <property type="entry name" value="CHECKPOINT PROTEIN"/>
    <property type="match status" value="1"/>
</dbReference>
<dbReference type="GO" id="GO:0044778">
    <property type="term" value="P:meiotic DNA integrity checkpoint signaling"/>
    <property type="evidence" value="ECO:0007669"/>
    <property type="project" value="TreeGrafter"/>
</dbReference>
<evidence type="ECO:0000256" key="3">
    <source>
        <dbReference type="ARBA" id="ARBA00023242"/>
    </source>
</evidence>
<dbReference type="GO" id="GO:0005730">
    <property type="term" value="C:nucleolus"/>
    <property type="evidence" value="ECO:0007669"/>
    <property type="project" value="InterPro"/>
</dbReference>
<evidence type="ECO:0000256" key="1">
    <source>
        <dbReference type="ARBA" id="ARBA00004123"/>
    </source>
</evidence>
<protein>
    <recommendedName>
        <fullName evidence="4">Checkpoint protein</fullName>
    </recommendedName>
</protein>
<dbReference type="EMBL" id="JI173420">
    <property type="protein sequence ID" value="ADY46248.1"/>
    <property type="molecule type" value="mRNA"/>
</dbReference>